<reference evidence="3" key="1">
    <citation type="submission" date="2016-07" db="EMBL/GenBank/DDBJ databases">
        <title>De novo transcriptome assembly of four accessions of the metal hyperaccumulator plant Noccaea caerulescens.</title>
        <authorList>
            <person name="Blande D."/>
            <person name="Halimaa P."/>
            <person name="Tervahauta A.I."/>
            <person name="Aarts M.G."/>
            <person name="Karenlampi S.O."/>
        </authorList>
    </citation>
    <scope>NUCLEOTIDE SEQUENCE</scope>
</reference>
<keyword evidence="1" id="KW-0560">Oxidoreductase</keyword>
<gene>
    <name evidence="3" type="ORF">MP_TR22314_c16_g1_i1_g.64704</name>
</gene>
<keyword evidence="2" id="KW-0520">NAD</keyword>
<evidence type="ECO:0000256" key="2">
    <source>
        <dbReference type="ARBA" id="ARBA00023027"/>
    </source>
</evidence>
<dbReference type="GO" id="GO:0016491">
    <property type="term" value="F:oxidoreductase activity"/>
    <property type="evidence" value="ECO:0007669"/>
    <property type="project" value="UniProtKB-KW"/>
</dbReference>
<organism evidence="3">
    <name type="scientific">Noccaea caerulescens</name>
    <name type="common">Alpine penny-cress</name>
    <name type="synonym">Thlaspi caerulescens</name>
    <dbReference type="NCBI Taxonomy" id="107243"/>
    <lineage>
        <taxon>Eukaryota</taxon>
        <taxon>Viridiplantae</taxon>
        <taxon>Streptophyta</taxon>
        <taxon>Embryophyta</taxon>
        <taxon>Tracheophyta</taxon>
        <taxon>Spermatophyta</taxon>
        <taxon>Magnoliopsida</taxon>
        <taxon>eudicotyledons</taxon>
        <taxon>Gunneridae</taxon>
        <taxon>Pentapetalae</taxon>
        <taxon>rosids</taxon>
        <taxon>malvids</taxon>
        <taxon>Brassicales</taxon>
        <taxon>Brassicaceae</taxon>
        <taxon>Coluteocarpeae</taxon>
        <taxon>Noccaea</taxon>
    </lineage>
</organism>
<proteinExistence type="predicted"/>
<evidence type="ECO:0000313" key="3">
    <source>
        <dbReference type="EMBL" id="JAU90508.1"/>
    </source>
</evidence>
<accession>A0A1J3JEY4</accession>
<dbReference type="AlphaFoldDB" id="A0A1J3JEY4"/>
<dbReference type="EMBL" id="GEVM01015430">
    <property type="protein sequence ID" value="JAU90508.1"/>
    <property type="molecule type" value="Transcribed_RNA"/>
</dbReference>
<sequence>MVDDCGNVVNENGVGVIRSYRDDAYPFTLERMKEIKEEAERARKEQTLKSILVTPSRDFVISHDGNKWPLTGNA</sequence>
<dbReference type="PANTHER" id="PTHR13871:SF96">
    <property type="entry name" value="THIOREDOXIN DOMAIN-CONTAINING PROTEIN"/>
    <property type="match status" value="1"/>
</dbReference>
<protein>
    <submittedName>
        <fullName evidence="3">Putative nucleoredoxin 1</fullName>
    </submittedName>
</protein>
<evidence type="ECO:0000256" key="1">
    <source>
        <dbReference type="ARBA" id="ARBA00023002"/>
    </source>
</evidence>
<dbReference type="PANTHER" id="PTHR13871">
    <property type="entry name" value="THIOREDOXIN"/>
    <property type="match status" value="1"/>
</dbReference>
<name>A0A1J3JEY4_NOCCA</name>
<dbReference type="InterPro" id="IPR052259">
    <property type="entry name" value="Nucleoredoxin-like"/>
</dbReference>